<protein>
    <submittedName>
        <fullName evidence="1">Uncharacterized protein</fullName>
    </submittedName>
</protein>
<comment type="caution">
    <text evidence="1">The sequence shown here is derived from an EMBL/GenBank/DDBJ whole genome shotgun (WGS) entry which is preliminary data.</text>
</comment>
<gene>
    <name evidence="1" type="ORF">ETD86_35965</name>
</gene>
<evidence type="ECO:0000313" key="1">
    <source>
        <dbReference type="EMBL" id="TMR11381.1"/>
    </source>
</evidence>
<organism evidence="1 2">
    <name type="scientific">Nonomuraea turkmeniaca</name>
    <dbReference type="NCBI Taxonomy" id="103838"/>
    <lineage>
        <taxon>Bacteria</taxon>
        <taxon>Bacillati</taxon>
        <taxon>Actinomycetota</taxon>
        <taxon>Actinomycetes</taxon>
        <taxon>Streptosporangiales</taxon>
        <taxon>Streptosporangiaceae</taxon>
        <taxon>Nonomuraea</taxon>
    </lineage>
</organism>
<keyword evidence="2" id="KW-1185">Reference proteome</keyword>
<sequence>MKWQEMSELRRDWLSDDKKNRSSRRPAFRYGRAGGARKVMRWPEVSPSKAAKFREHMTIASVVMLASTVGRDGGRVYARRCRPAECVIKRDGIPRIFPYLTVSAASVTLGIAGVMLSRSGCHKRRTAAFAALLSSHEID</sequence>
<dbReference type="EMBL" id="VCKY01000158">
    <property type="protein sequence ID" value="TMR11381.1"/>
    <property type="molecule type" value="Genomic_DNA"/>
</dbReference>
<dbReference type="RefSeq" id="WP_138671103.1">
    <property type="nucleotide sequence ID" value="NZ_VCKY01000158.1"/>
</dbReference>
<accession>A0A5S4F5P0</accession>
<dbReference type="Proteomes" id="UP000309128">
    <property type="component" value="Unassembled WGS sequence"/>
</dbReference>
<name>A0A5S4F5P0_9ACTN</name>
<dbReference type="AlphaFoldDB" id="A0A5S4F5P0"/>
<evidence type="ECO:0000313" key="2">
    <source>
        <dbReference type="Proteomes" id="UP000309128"/>
    </source>
</evidence>
<reference evidence="1 2" key="1">
    <citation type="submission" date="2019-05" db="EMBL/GenBank/DDBJ databases">
        <title>Draft genome sequence of Nonomuraea turkmeniaca DSM 43926.</title>
        <authorList>
            <person name="Saricaoglu S."/>
            <person name="Isik K."/>
        </authorList>
    </citation>
    <scope>NUCLEOTIDE SEQUENCE [LARGE SCALE GENOMIC DNA]</scope>
    <source>
        <strain evidence="1 2">DSM 43926</strain>
    </source>
</reference>
<proteinExistence type="predicted"/>